<dbReference type="Gene3D" id="3.30.590.20">
    <property type="match status" value="1"/>
</dbReference>
<evidence type="ECO:0000313" key="2">
    <source>
        <dbReference type="Proteomes" id="UP001165524"/>
    </source>
</evidence>
<dbReference type="InterPro" id="IPR006336">
    <property type="entry name" value="GCS2"/>
</dbReference>
<dbReference type="Proteomes" id="UP001165524">
    <property type="component" value="Unassembled WGS sequence"/>
</dbReference>
<name>A0ABT0E6W5_9GAMM</name>
<keyword evidence="2" id="KW-1185">Reference proteome</keyword>
<comment type="caution">
    <text evidence="1">The sequence shown here is derived from an EMBL/GenBank/DDBJ whole genome shotgun (WGS) entry which is preliminary data.</text>
</comment>
<accession>A0ABT0E6W5</accession>
<protein>
    <recommendedName>
        <fullName evidence="3">Glutamate--cysteine ligase</fullName>
    </recommendedName>
</protein>
<reference evidence="1" key="1">
    <citation type="submission" date="2022-04" db="EMBL/GenBank/DDBJ databases">
        <title>Alcanivorax sp. CY1518 draft genome sequence.</title>
        <authorList>
            <person name="Zhao G."/>
            <person name="An M."/>
        </authorList>
    </citation>
    <scope>NUCLEOTIDE SEQUENCE</scope>
    <source>
        <strain evidence="1">CY1518</strain>
    </source>
</reference>
<gene>
    <name evidence="1" type="ORF">MU846_07615</name>
</gene>
<dbReference type="SUPFAM" id="SSF55931">
    <property type="entry name" value="Glutamine synthetase/guanido kinase"/>
    <property type="match status" value="1"/>
</dbReference>
<sequence>MGGKRCTGAYSDEDYLRFSHRLYAQLPLLAQRLRDPALDQGPASVGAELELYLTDSRFQPLNRNDALCRLADDPLLQRELNRFNLEYNLPPRPLAGTPFTDYADLVQRKLQQLGELAATLPEPGRILAIGILPTLTAAHLQDCMSDEPRYHGLADGLRRIRGEPFQIHIEGPHERLDITSEDVTLEGANTSWQFHLRVPASDFADWYNAIQLATPLVVGFSSNSPLLFGQALWEETRIALFRQSIDSRSPRLQRWRPPARVAFGEGWLREGAWELFASAVALYPPLLPDCSDAPAEALAELRQHMGTVWLWNRPIYDPADGGHLRIEMRAQPAGPTGLDMVAGSAFLIGLANHLRPHMKQLTTALPFRYAEYNFVEAARHGMAARLVWPGDRQVQLADRPLTDIFTQLLPAAHDGLRALGVDATEADFLCQLLQARIESRQTGSRWLRSGLQRLGGTASAAQALLHAYHQQQASGRPVHEWELP</sequence>
<dbReference type="InterPro" id="IPR014746">
    <property type="entry name" value="Gln_synth/guanido_kin_cat_dom"/>
</dbReference>
<proteinExistence type="predicted"/>
<evidence type="ECO:0000313" key="1">
    <source>
        <dbReference type="EMBL" id="MCK0537575.1"/>
    </source>
</evidence>
<evidence type="ECO:0008006" key="3">
    <source>
        <dbReference type="Google" id="ProtNLM"/>
    </source>
</evidence>
<organism evidence="1 2">
    <name type="scientific">Alcanivorax quisquiliarum</name>
    <dbReference type="NCBI Taxonomy" id="2933565"/>
    <lineage>
        <taxon>Bacteria</taxon>
        <taxon>Pseudomonadati</taxon>
        <taxon>Pseudomonadota</taxon>
        <taxon>Gammaproteobacteria</taxon>
        <taxon>Oceanospirillales</taxon>
        <taxon>Alcanivoracaceae</taxon>
        <taxon>Alcanivorax</taxon>
    </lineage>
</organism>
<dbReference type="InterPro" id="IPR050141">
    <property type="entry name" value="GCL_type2/YbdK_subfam"/>
</dbReference>
<dbReference type="PANTHER" id="PTHR36510">
    <property type="entry name" value="GLUTAMATE--CYSTEINE LIGASE 2-RELATED"/>
    <property type="match status" value="1"/>
</dbReference>
<dbReference type="EMBL" id="JALKII010000004">
    <property type="protein sequence ID" value="MCK0537575.1"/>
    <property type="molecule type" value="Genomic_DNA"/>
</dbReference>
<dbReference type="Pfam" id="PF04107">
    <property type="entry name" value="GCS2"/>
    <property type="match status" value="1"/>
</dbReference>
<dbReference type="PANTHER" id="PTHR36510:SF3">
    <property type="entry name" value="CONSERVED PROTEIN"/>
    <property type="match status" value="1"/>
</dbReference>
<dbReference type="RefSeq" id="WP_246951300.1">
    <property type="nucleotide sequence ID" value="NZ_JALKII010000004.1"/>
</dbReference>